<keyword evidence="3" id="KW-0813">Transport</keyword>
<dbReference type="EMBL" id="CAJNRE010001101">
    <property type="protein sequence ID" value="CAF1935250.1"/>
    <property type="molecule type" value="Genomic_DNA"/>
</dbReference>
<comment type="caution">
    <text evidence="10">The sequence shown here is derived from an EMBL/GenBank/DDBJ whole genome shotgun (WGS) entry which is preliminary data.</text>
</comment>
<evidence type="ECO:0000256" key="8">
    <source>
        <dbReference type="SAM" id="Phobius"/>
    </source>
</evidence>
<feature type="transmembrane region" description="Helical" evidence="8">
    <location>
        <begin position="82"/>
        <end position="105"/>
    </location>
</feature>
<comment type="similarity">
    <text evidence="2">Belongs to the ammonia transporter channel (TC 1.A.11.2) family.</text>
</comment>
<evidence type="ECO:0000313" key="10">
    <source>
        <dbReference type="EMBL" id="CAF1935250.1"/>
    </source>
</evidence>
<dbReference type="InterPro" id="IPR001905">
    <property type="entry name" value="Ammonium_transpt"/>
</dbReference>
<evidence type="ECO:0000256" key="4">
    <source>
        <dbReference type="ARBA" id="ARBA00022692"/>
    </source>
</evidence>
<dbReference type="AlphaFoldDB" id="A0A816LNH0"/>
<evidence type="ECO:0000313" key="11">
    <source>
        <dbReference type="EMBL" id="CAF4510267.1"/>
    </source>
</evidence>
<dbReference type="Proteomes" id="UP000676336">
    <property type="component" value="Unassembled WGS sequence"/>
</dbReference>
<evidence type="ECO:0000256" key="3">
    <source>
        <dbReference type="ARBA" id="ARBA00022448"/>
    </source>
</evidence>
<evidence type="ECO:0000256" key="2">
    <source>
        <dbReference type="ARBA" id="ARBA00005887"/>
    </source>
</evidence>
<reference evidence="10" key="1">
    <citation type="submission" date="2021-02" db="EMBL/GenBank/DDBJ databases">
        <authorList>
            <person name="Nowell W R."/>
        </authorList>
    </citation>
    <scope>NUCLEOTIDE SEQUENCE</scope>
</reference>
<dbReference type="PANTHER" id="PTHR43029:SF10">
    <property type="entry name" value="AMMONIUM TRANSPORTER MEP2"/>
    <property type="match status" value="1"/>
</dbReference>
<dbReference type="GO" id="GO:0005886">
    <property type="term" value="C:plasma membrane"/>
    <property type="evidence" value="ECO:0007669"/>
    <property type="project" value="TreeGrafter"/>
</dbReference>
<evidence type="ECO:0000259" key="9">
    <source>
        <dbReference type="Pfam" id="PF00909"/>
    </source>
</evidence>
<feature type="transmembrane region" description="Helical" evidence="8">
    <location>
        <begin position="53"/>
        <end position="70"/>
    </location>
</feature>
<evidence type="ECO:0000256" key="7">
    <source>
        <dbReference type="ARBA" id="ARBA00023177"/>
    </source>
</evidence>
<dbReference type="Proteomes" id="UP000663824">
    <property type="component" value="Unassembled WGS sequence"/>
</dbReference>
<sequence>MGSMAGLVCIAPSSGYINVPASAFFGSISVYFDRKIKTLFKIDDPFDIFAQHGIGGFVGCLLTGIFAQIYSPALDQTTIRMVIWYLDTSAGFAGNFVVTLIILLVMNEIPSLKLRASTDGETQGIDYDQFNEYTNDYIEYL</sequence>
<proteinExistence type="inferred from homology"/>
<dbReference type="PANTHER" id="PTHR43029">
    <property type="entry name" value="AMMONIUM TRANSPORTER MEP2"/>
    <property type="match status" value="1"/>
</dbReference>
<accession>A0A816LNH0</accession>
<keyword evidence="7" id="KW-0924">Ammonia transport</keyword>
<dbReference type="Gene3D" id="1.10.3430.10">
    <property type="entry name" value="Ammonium transporter AmtB like domains"/>
    <property type="match status" value="1"/>
</dbReference>
<keyword evidence="6 8" id="KW-0472">Membrane</keyword>
<keyword evidence="5 8" id="KW-1133">Transmembrane helix</keyword>
<gene>
    <name evidence="10" type="ORF">MBJ925_LOCUS4920</name>
    <name evidence="11" type="ORF">SMN809_LOCUS35329</name>
</gene>
<evidence type="ECO:0000313" key="12">
    <source>
        <dbReference type="Proteomes" id="UP000663824"/>
    </source>
</evidence>
<dbReference type="SUPFAM" id="SSF111352">
    <property type="entry name" value="Ammonium transporter"/>
    <property type="match status" value="1"/>
</dbReference>
<protein>
    <recommendedName>
        <fullName evidence="9">Ammonium transporter AmtB-like domain-containing protein</fullName>
    </recommendedName>
</protein>
<feature type="transmembrane region" description="Helical" evidence="8">
    <location>
        <begin position="15"/>
        <end position="32"/>
    </location>
</feature>
<comment type="subcellular location">
    <subcellularLocation>
        <location evidence="1">Membrane</location>
        <topology evidence="1">Multi-pass membrane protein</topology>
    </subcellularLocation>
</comment>
<dbReference type="EMBL" id="CAJOBI010083953">
    <property type="protein sequence ID" value="CAF4510267.1"/>
    <property type="molecule type" value="Genomic_DNA"/>
</dbReference>
<evidence type="ECO:0000256" key="1">
    <source>
        <dbReference type="ARBA" id="ARBA00004141"/>
    </source>
</evidence>
<feature type="domain" description="Ammonium transporter AmtB-like" evidence="9">
    <location>
        <begin position="2"/>
        <end position="132"/>
    </location>
</feature>
<keyword evidence="4 8" id="KW-0812">Transmembrane</keyword>
<organism evidence="10 12">
    <name type="scientific">Rotaria magnacalcarata</name>
    <dbReference type="NCBI Taxonomy" id="392030"/>
    <lineage>
        <taxon>Eukaryota</taxon>
        <taxon>Metazoa</taxon>
        <taxon>Spiralia</taxon>
        <taxon>Gnathifera</taxon>
        <taxon>Rotifera</taxon>
        <taxon>Eurotatoria</taxon>
        <taxon>Bdelloidea</taxon>
        <taxon>Philodinida</taxon>
        <taxon>Philodinidae</taxon>
        <taxon>Rotaria</taxon>
    </lineage>
</organism>
<dbReference type="InterPro" id="IPR029020">
    <property type="entry name" value="Ammonium/urea_transptr"/>
</dbReference>
<name>A0A816LNH0_9BILA</name>
<evidence type="ECO:0000256" key="6">
    <source>
        <dbReference type="ARBA" id="ARBA00023136"/>
    </source>
</evidence>
<dbReference type="InterPro" id="IPR024041">
    <property type="entry name" value="NH4_transpt_AmtB-like_dom"/>
</dbReference>
<dbReference type="Pfam" id="PF00909">
    <property type="entry name" value="Ammonium_transp"/>
    <property type="match status" value="1"/>
</dbReference>
<evidence type="ECO:0000256" key="5">
    <source>
        <dbReference type="ARBA" id="ARBA00022989"/>
    </source>
</evidence>
<dbReference type="GO" id="GO:0008519">
    <property type="term" value="F:ammonium channel activity"/>
    <property type="evidence" value="ECO:0007669"/>
    <property type="project" value="InterPro"/>
</dbReference>